<dbReference type="RefSeq" id="XP_025461925.1">
    <property type="nucleotide sequence ID" value="XM_025615279.1"/>
</dbReference>
<dbReference type="AlphaFoldDB" id="A0A317V1L4"/>
<dbReference type="Proteomes" id="UP000246702">
    <property type="component" value="Unassembled WGS sequence"/>
</dbReference>
<feature type="compositionally biased region" description="Low complexity" evidence="1">
    <location>
        <begin position="61"/>
        <end position="79"/>
    </location>
</feature>
<proteinExistence type="predicted"/>
<gene>
    <name evidence="2" type="ORF">BO94DRAFT_579564</name>
</gene>
<reference evidence="2 3" key="1">
    <citation type="submission" date="2016-12" db="EMBL/GenBank/DDBJ databases">
        <title>The genomes of Aspergillus section Nigri reveals drivers in fungal speciation.</title>
        <authorList>
            <consortium name="DOE Joint Genome Institute"/>
            <person name="Vesth T.C."/>
            <person name="Nybo J."/>
            <person name="Theobald S."/>
            <person name="Brandl J."/>
            <person name="Frisvad J.C."/>
            <person name="Nielsen K.F."/>
            <person name="Lyhne E.K."/>
            <person name="Kogle M.E."/>
            <person name="Kuo A."/>
            <person name="Riley R."/>
            <person name="Clum A."/>
            <person name="Nolan M."/>
            <person name="Lipzen A."/>
            <person name="Salamov A."/>
            <person name="Henrissat B."/>
            <person name="Wiebenga A."/>
            <person name="De Vries R.P."/>
            <person name="Grigoriev I.V."/>
            <person name="Mortensen U.H."/>
            <person name="Andersen M.R."/>
            <person name="Baker S.E."/>
        </authorList>
    </citation>
    <scope>NUCLEOTIDE SEQUENCE [LARGE SCALE GENOMIC DNA]</scope>
    <source>
        <strain evidence="2 3">CBS 115572</strain>
    </source>
</reference>
<name>A0A317V1L4_9EURO</name>
<feature type="compositionally biased region" description="Polar residues" evidence="1">
    <location>
        <begin position="92"/>
        <end position="115"/>
    </location>
</feature>
<organism evidence="2 3">
    <name type="scientific">Aspergillus sclerotioniger CBS 115572</name>
    <dbReference type="NCBI Taxonomy" id="1450535"/>
    <lineage>
        <taxon>Eukaryota</taxon>
        <taxon>Fungi</taxon>
        <taxon>Dikarya</taxon>
        <taxon>Ascomycota</taxon>
        <taxon>Pezizomycotina</taxon>
        <taxon>Eurotiomycetes</taxon>
        <taxon>Eurotiomycetidae</taxon>
        <taxon>Eurotiales</taxon>
        <taxon>Aspergillaceae</taxon>
        <taxon>Aspergillus</taxon>
        <taxon>Aspergillus subgen. Circumdati</taxon>
    </lineage>
</organism>
<sequence length="154" mass="16607">MKRPRGAFGWVWGVYPYSMNIIIHICFGPGKTDASLLLAIPFSSLCSKLNITWPTGSFLFRRSSSSSSPSSSSRLVYPGSSPPSPAVSLLLKTSSDSDPRPQTNHRVHQDGSNTRMGRLALTLPGSIRGTSGFEDAQPAKEADELLQIAPSMPE</sequence>
<feature type="region of interest" description="Disordered" evidence="1">
    <location>
        <begin position="61"/>
        <end position="119"/>
    </location>
</feature>
<keyword evidence="3" id="KW-1185">Reference proteome</keyword>
<evidence type="ECO:0000313" key="2">
    <source>
        <dbReference type="EMBL" id="PWY67281.1"/>
    </source>
</evidence>
<evidence type="ECO:0000313" key="3">
    <source>
        <dbReference type="Proteomes" id="UP000246702"/>
    </source>
</evidence>
<accession>A0A317V1L4</accession>
<evidence type="ECO:0000256" key="1">
    <source>
        <dbReference type="SAM" id="MobiDB-lite"/>
    </source>
</evidence>
<dbReference type="EMBL" id="MSFK01000048">
    <property type="protein sequence ID" value="PWY67281.1"/>
    <property type="molecule type" value="Genomic_DNA"/>
</dbReference>
<comment type="caution">
    <text evidence="2">The sequence shown here is derived from an EMBL/GenBank/DDBJ whole genome shotgun (WGS) entry which is preliminary data.</text>
</comment>
<protein>
    <submittedName>
        <fullName evidence="2">Uncharacterized protein</fullName>
    </submittedName>
</protein>
<dbReference type="GeneID" id="37117422"/>